<dbReference type="EMBL" id="JAAVJB010000004">
    <property type="protein sequence ID" value="NJP64939.1"/>
    <property type="molecule type" value="Genomic_DNA"/>
</dbReference>
<sequence length="98" mass="10722">MPERDSAFLKTLHLDDIVTGTVTRIADFGVTFVDLGGFEAKINIPELSTRRLGHPSEKLSVGQQVRARVVNICFLHEQVSLSLRNVPDPARTASPPNG</sequence>
<dbReference type="SUPFAM" id="SSF50249">
    <property type="entry name" value="Nucleic acid-binding proteins"/>
    <property type="match status" value="1"/>
</dbReference>
<dbReference type="RefSeq" id="WP_167931463.1">
    <property type="nucleotide sequence ID" value="NZ_JAAVJB010000004.1"/>
</dbReference>
<organism evidence="5 6">
    <name type="scientific">Streptomyces spiramenti</name>
    <dbReference type="NCBI Taxonomy" id="2720606"/>
    <lineage>
        <taxon>Bacteria</taxon>
        <taxon>Bacillati</taxon>
        <taxon>Actinomycetota</taxon>
        <taxon>Actinomycetes</taxon>
        <taxon>Kitasatosporales</taxon>
        <taxon>Streptomycetaceae</taxon>
        <taxon>Streptomyces</taxon>
    </lineage>
</organism>
<evidence type="ECO:0000256" key="1">
    <source>
        <dbReference type="ARBA" id="ARBA00006767"/>
    </source>
</evidence>
<keyword evidence="6" id="KW-1185">Reference proteome</keyword>
<dbReference type="PROSITE" id="PS50126">
    <property type="entry name" value="S1"/>
    <property type="match status" value="1"/>
</dbReference>
<protein>
    <submittedName>
        <fullName evidence="5">S1 RNA-binding domain-containing protein</fullName>
    </submittedName>
</protein>
<keyword evidence="2" id="KW-0689">Ribosomal protein</keyword>
<accession>A0ABX1AGD7</accession>
<name>A0ABX1AGD7_9ACTN</name>
<comment type="similarity">
    <text evidence="1">Belongs to the bacterial ribosomal protein bS1 family.</text>
</comment>
<dbReference type="Pfam" id="PF00575">
    <property type="entry name" value="S1"/>
    <property type="match status" value="1"/>
</dbReference>
<dbReference type="Proteomes" id="UP000746503">
    <property type="component" value="Unassembled WGS sequence"/>
</dbReference>
<comment type="caution">
    <text evidence="5">The sequence shown here is derived from an EMBL/GenBank/DDBJ whole genome shotgun (WGS) entry which is preliminary data.</text>
</comment>
<dbReference type="InterPro" id="IPR012340">
    <property type="entry name" value="NA-bd_OB-fold"/>
</dbReference>
<dbReference type="PANTHER" id="PTHR10724:SF7">
    <property type="entry name" value="SMALL RIBOSOMAL SUBUNIT PROTEIN BS1C"/>
    <property type="match status" value="1"/>
</dbReference>
<dbReference type="Gene3D" id="2.40.50.140">
    <property type="entry name" value="Nucleic acid-binding proteins"/>
    <property type="match status" value="1"/>
</dbReference>
<evidence type="ECO:0000313" key="6">
    <source>
        <dbReference type="Proteomes" id="UP000746503"/>
    </source>
</evidence>
<evidence type="ECO:0000313" key="5">
    <source>
        <dbReference type="EMBL" id="NJP64939.1"/>
    </source>
</evidence>
<dbReference type="PANTHER" id="PTHR10724">
    <property type="entry name" value="30S RIBOSOMAL PROTEIN S1"/>
    <property type="match status" value="1"/>
</dbReference>
<feature type="domain" description="S1 motif" evidence="4">
    <location>
        <begin position="15"/>
        <end position="84"/>
    </location>
</feature>
<dbReference type="InterPro" id="IPR050437">
    <property type="entry name" value="Ribos_protein_bS1-like"/>
</dbReference>
<evidence type="ECO:0000256" key="3">
    <source>
        <dbReference type="ARBA" id="ARBA00023274"/>
    </source>
</evidence>
<evidence type="ECO:0000256" key="2">
    <source>
        <dbReference type="ARBA" id="ARBA00022980"/>
    </source>
</evidence>
<keyword evidence="3" id="KW-0687">Ribonucleoprotein</keyword>
<reference evidence="5 6" key="1">
    <citation type="submission" date="2020-03" db="EMBL/GenBank/DDBJ databases">
        <title>Draft genome of Streptomyces sp. ventii, isolated from the Axial Seamount in the Pacific Ocean, and resequencing of the two type strains Streptomyces lonarensis strain NCL 716 and Streptomyces bohaiensis strain 11A07.</title>
        <authorList>
            <person name="Loughran R.M."/>
            <person name="Pfannmuller K.M."/>
            <person name="Wasson B.J."/>
            <person name="Deadmond M.C."/>
            <person name="Paddock B.E."/>
            <person name="Koyack M.J."/>
            <person name="Gallegos D.A."/>
            <person name="Mitchell E.A."/>
            <person name="Ushijima B."/>
            <person name="Saw J.H."/>
            <person name="Mcphail K.L."/>
            <person name="Videau P."/>
        </authorList>
    </citation>
    <scope>NUCLEOTIDE SEQUENCE [LARGE SCALE GENOMIC DNA]</scope>
    <source>
        <strain evidence="6">5675061</strain>
    </source>
</reference>
<gene>
    <name evidence="5" type="ORF">HCJ92_01205</name>
</gene>
<dbReference type="SMART" id="SM00316">
    <property type="entry name" value="S1"/>
    <property type="match status" value="1"/>
</dbReference>
<evidence type="ECO:0000259" key="4">
    <source>
        <dbReference type="PROSITE" id="PS50126"/>
    </source>
</evidence>
<proteinExistence type="inferred from homology"/>
<dbReference type="InterPro" id="IPR003029">
    <property type="entry name" value="S1_domain"/>
</dbReference>